<keyword evidence="12" id="KW-0539">Nucleus</keyword>
<keyword evidence="11" id="KW-0206">Cytoskeleton</keyword>
<evidence type="ECO:0000259" key="19">
    <source>
        <dbReference type="Pfam" id="PF03061"/>
    </source>
</evidence>
<gene>
    <name evidence="20" type="ORF">HERI1096_LOCUS20656</name>
</gene>
<evidence type="ECO:0000256" key="6">
    <source>
        <dbReference type="ARBA" id="ARBA00022490"/>
    </source>
</evidence>
<evidence type="ECO:0000256" key="2">
    <source>
        <dbReference type="ARBA" id="ARBA00004173"/>
    </source>
</evidence>
<protein>
    <recommendedName>
        <fullName evidence="16">Acyl-coenzyme A thioesterase 13</fullName>
    </recommendedName>
    <alternativeName>
        <fullName evidence="17">Hotdog-fold thioesterase superfamily member 2</fullName>
    </alternativeName>
    <alternativeName>
        <fullName evidence="18">Thioesterase superfamily member 2</fullName>
    </alternativeName>
</protein>
<evidence type="ECO:0000256" key="18">
    <source>
        <dbReference type="ARBA" id="ARBA00083956"/>
    </source>
</evidence>
<keyword evidence="9" id="KW-0443">Lipid metabolism</keyword>
<comment type="subcellular location">
    <subcellularLocation>
        <location evidence="3">Cytoplasm</location>
        <location evidence="3">Cytoskeleton</location>
        <location evidence="3">Spindle</location>
    </subcellularLocation>
    <subcellularLocation>
        <location evidence="4">Cytoplasm</location>
        <location evidence="4">Cytosol</location>
    </subcellularLocation>
    <subcellularLocation>
        <location evidence="2">Mitochondrion</location>
    </subcellularLocation>
    <subcellularLocation>
        <location evidence="1">Nucleus</location>
    </subcellularLocation>
</comment>
<evidence type="ECO:0000256" key="1">
    <source>
        <dbReference type="ARBA" id="ARBA00004123"/>
    </source>
</evidence>
<keyword evidence="6" id="KW-0963">Cytoplasm</keyword>
<keyword evidence="10" id="KW-0496">Mitochondrion</keyword>
<evidence type="ECO:0000256" key="10">
    <source>
        <dbReference type="ARBA" id="ARBA00023128"/>
    </source>
</evidence>
<comment type="function">
    <text evidence="14">Catalyzes the hydrolysis of acyl-CoAs into free fatty acids and coenzyme A (CoASH), regulating their respective intracellular levels. Has acyl-CoA thioesterase activity towards medium (C12) and long-chain (C18) fatty acyl-CoA substrates. Can also hydrolyze 3-hydroxyphenylacetyl-CoA and 3,4-dihydroxyphenylacetyl-CoA (in vitro). May play a role in controlling adaptive thermogenesis.</text>
</comment>
<dbReference type="GO" id="GO:0005829">
    <property type="term" value="C:cytosol"/>
    <property type="evidence" value="ECO:0007669"/>
    <property type="project" value="UniProtKB-SubCell"/>
</dbReference>
<comment type="similarity">
    <text evidence="5">Belongs to the thioesterase PaaI family.</text>
</comment>
<evidence type="ECO:0000256" key="11">
    <source>
        <dbReference type="ARBA" id="ARBA00023212"/>
    </source>
</evidence>
<dbReference type="NCBIfam" id="TIGR00369">
    <property type="entry name" value="unchar_dom_1"/>
    <property type="match status" value="1"/>
</dbReference>
<dbReference type="InterPro" id="IPR006683">
    <property type="entry name" value="Thioestr_dom"/>
</dbReference>
<evidence type="ECO:0000256" key="13">
    <source>
        <dbReference type="ARBA" id="ARBA00052976"/>
    </source>
</evidence>
<organism evidence="20">
    <name type="scientific">Haptolina ericina</name>
    <dbReference type="NCBI Taxonomy" id="156174"/>
    <lineage>
        <taxon>Eukaryota</taxon>
        <taxon>Haptista</taxon>
        <taxon>Haptophyta</taxon>
        <taxon>Prymnesiophyceae</taxon>
        <taxon>Prymnesiales</taxon>
        <taxon>Prymnesiaceae</taxon>
        <taxon>Haptolina</taxon>
    </lineage>
</organism>
<dbReference type="PANTHER" id="PTHR21660:SF1">
    <property type="entry name" value="ACYL-COENZYME A THIOESTERASE 13"/>
    <property type="match status" value="1"/>
</dbReference>
<evidence type="ECO:0000256" key="16">
    <source>
        <dbReference type="ARBA" id="ARBA00067273"/>
    </source>
</evidence>
<dbReference type="InterPro" id="IPR039298">
    <property type="entry name" value="ACOT13"/>
</dbReference>
<accession>A0A7S3B200</accession>
<dbReference type="GO" id="GO:0006629">
    <property type="term" value="P:lipid metabolic process"/>
    <property type="evidence" value="ECO:0007669"/>
    <property type="project" value="UniProtKB-KW"/>
</dbReference>
<dbReference type="GO" id="GO:0005819">
    <property type="term" value="C:spindle"/>
    <property type="evidence" value="ECO:0007669"/>
    <property type="project" value="UniProtKB-SubCell"/>
</dbReference>
<evidence type="ECO:0000256" key="8">
    <source>
        <dbReference type="ARBA" id="ARBA00022990"/>
    </source>
</evidence>
<dbReference type="Gene3D" id="3.10.129.10">
    <property type="entry name" value="Hotdog Thioesterase"/>
    <property type="match status" value="1"/>
</dbReference>
<dbReference type="Pfam" id="PF03061">
    <property type="entry name" value="4HBT"/>
    <property type="match status" value="1"/>
</dbReference>
<evidence type="ECO:0000313" key="20">
    <source>
        <dbReference type="EMBL" id="CAE0119955.1"/>
    </source>
</evidence>
<proteinExistence type="inferred from homology"/>
<evidence type="ECO:0000256" key="5">
    <source>
        <dbReference type="ARBA" id="ARBA00008324"/>
    </source>
</evidence>
<dbReference type="FunFam" id="3.10.129.10:FF:000021">
    <property type="entry name" value="Acyl-coenzyme A thioesterase 13"/>
    <property type="match status" value="1"/>
</dbReference>
<sequence>MSFSRALLMTSWRLRRPIRLDGVHCERPRIRSIVSSLRTSFITRAAAHGDARALIGPFKSAGLFDACLEDGGMMITSIGDGRVEASLVVSDALANNYGTLHGAAIATVVDVVGTLALLSVDPTRAGVSIEMNQSFCSAAKVGQRLVLSGEVLKYGRSLAFTEVHLRKDGVAGPLVAVGRHTKMFPELK</sequence>
<dbReference type="GO" id="GO:0005739">
    <property type="term" value="C:mitochondrion"/>
    <property type="evidence" value="ECO:0007669"/>
    <property type="project" value="UniProtKB-SubCell"/>
</dbReference>
<evidence type="ECO:0000256" key="15">
    <source>
        <dbReference type="ARBA" id="ARBA00064709"/>
    </source>
</evidence>
<evidence type="ECO:0000256" key="14">
    <source>
        <dbReference type="ARBA" id="ARBA00058205"/>
    </source>
</evidence>
<evidence type="ECO:0000256" key="12">
    <source>
        <dbReference type="ARBA" id="ARBA00023242"/>
    </source>
</evidence>
<reference evidence="20" key="1">
    <citation type="submission" date="2021-01" db="EMBL/GenBank/DDBJ databases">
        <authorList>
            <person name="Corre E."/>
            <person name="Pelletier E."/>
            <person name="Niang G."/>
            <person name="Scheremetjew M."/>
            <person name="Finn R."/>
            <person name="Kale V."/>
            <person name="Holt S."/>
            <person name="Cochrane G."/>
            <person name="Meng A."/>
            <person name="Brown T."/>
            <person name="Cohen L."/>
        </authorList>
    </citation>
    <scope>NUCLEOTIDE SEQUENCE</scope>
    <source>
        <strain evidence="20">CCMP281</strain>
    </source>
</reference>
<comment type="catalytic activity">
    <reaction evidence="13">
        <text>a fatty acyl-CoA + H2O = a fatty acid + CoA + H(+)</text>
        <dbReference type="Rhea" id="RHEA:16781"/>
        <dbReference type="ChEBI" id="CHEBI:15377"/>
        <dbReference type="ChEBI" id="CHEBI:15378"/>
        <dbReference type="ChEBI" id="CHEBI:28868"/>
        <dbReference type="ChEBI" id="CHEBI:57287"/>
        <dbReference type="ChEBI" id="CHEBI:77636"/>
    </reaction>
    <physiologicalReaction direction="left-to-right" evidence="13">
        <dbReference type="Rhea" id="RHEA:16782"/>
    </physiologicalReaction>
</comment>
<evidence type="ECO:0000256" key="4">
    <source>
        <dbReference type="ARBA" id="ARBA00004514"/>
    </source>
</evidence>
<keyword evidence="7" id="KW-0378">Hydrolase</keyword>
<dbReference type="InterPro" id="IPR029069">
    <property type="entry name" value="HotDog_dom_sf"/>
</dbReference>
<dbReference type="EMBL" id="HBHX01037174">
    <property type="protein sequence ID" value="CAE0119955.1"/>
    <property type="molecule type" value="Transcribed_RNA"/>
</dbReference>
<dbReference type="SUPFAM" id="SSF54637">
    <property type="entry name" value="Thioesterase/thiol ester dehydrase-isomerase"/>
    <property type="match status" value="1"/>
</dbReference>
<name>A0A7S3B200_9EUKA</name>
<evidence type="ECO:0000256" key="17">
    <source>
        <dbReference type="ARBA" id="ARBA00081533"/>
    </source>
</evidence>
<keyword evidence="8" id="KW-0007">Acetylation</keyword>
<dbReference type="GO" id="GO:0005634">
    <property type="term" value="C:nucleus"/>
    <property type="evidence" value="ECO:0007669"/>
    <property type="project" value="UniProtKB-SubCell"/>
</dbReference>
<dbReference type="AlphaFoldDB" id="A0A7S3B200"/>
<evidence type="ECO:0000256" key="7">
    <source>
        <dbReference type="ARBA" id="ARBA00022801"/>
    </source>
</evidence>
<evidence type="ECO:0000256" key="9">
    <source>
        <dbReference type="ARBA" id="ARBA00023098"/>
    </source>
</evidence>
<dbReference type="PANTHER" id="PTHR21660">
    <property type="entry name" value="THIOESTERASE SUPERFAMILY MEMBER-RELATED"/>
    <property type="match status" value="1"/>
</dbReference>
<feature type="domain" description="Thioesterase" evidence="19">
    <location>
        <begin position="97"/>
        <end position="169"/>
    </location>
</feature>
<dbReference type="InterPro" id="IPR003736">
    <property type="entry name" value="PAAI_dom"/>
</dbReference>
<dbReference type="CDD" id="cd03443">
    <property type="entry name" value="PaaI_thioesterase"/>
    <property type="match status" value="1"/>
</dbReference>
<evidence type="ECO:0000256" key="3">
    <source>
        <dbReference type="ARBA" id="ARBA00004186"/>
    </source>
</evidence>
<dbReference type="GO" id="GO:0047617">
    <property type="term" value="F:fatty acyl-CoA hydrolase activity"/>
    <property type="evidence" value="ECO:0007669"/>
    <property type="project" value="InterPro"/>
</dbReference>
<comment type="subunit">
    <text evidence="15">Homotetramer. Interacts with PCTP.</text>
</comment>